<dbReference type="EMBL" id="JACCCZ010000001">
    <property type="protein sequence ID" value="NYG01974.1"/>
    <property type="molecule type" value="Genomic_DNA"/>
</dbReference>
<keyword evidence="1" id="KW-0812">Transmembrane</keyword>
<proteinExistence type="predicted"/>
<keyword evidence="5" id="KW-1185">Reference proteome</keyword>
<evidence type="ECO:0000256" key="1">
    <source>
        <dbReference type="SAM" id="Phobius"/>
    </source>
</evidence>
<evidence type="ECO:0000313" key="3">
    <source>
        <dbReference type="EMBL" id="PKB32474.1"/>
    </source>
</evidence>
<dbReference type="EMBL" id="PHUJ01000003">
    <property type="protein sequence ID" value="PKB32474.1"/>
    <property type="molecule type" value="Genomic_DNA"/>
</dbReference>
<dbReference type="GeneID" id="98052031"/>
<keyword evidence="1" id="KW-0472">Membrane</keyword>
<protein>
    <submittedName>
        <fullName evidence="2">Uncharacterized protein</fullName>
    </submittedName>
</protein>
<feature type="transmembrane region" description="Helical" evidence="1">
    <location>
        <begin position="6"/>
        <end position="29"/>
    </location>
</feature>
<keyword evidence="1" id="KW-1133">Transmembrane helix</keyword>
<evidence type="ECO:0000313" key="5">
    <source>
        <dbReference type="Proteomes" id="UP000549695"/>
    </source>
</evidence>
<name>A0A852W5C9_PSEA5</name>
<evidence type="ECO:0000313" key="2">
    <source>
        <dbReference type="EMBL" id="NYG01974.1"/>
    </source>
</evidence>
<dbReference type="RefSeq" id="WP_100879647.1">
    <property type="nucleotide sequence ID" value="NZ_BAAAJZ010000001.1"/>
</dbReference>
<accession>A0AA44US07</accession>
<organism evidence="2 5">
    <name type="scientific">Pseudonocardia alni</name>
    <name type="common">Amycolata alni</name>
    <dbReference type="NCBI Taxonomy" id="33907"/>
    <lineage>
        <taxon>Bacteria</taxon>
        <taxon>Bacillati</taxon>
        <taxon>Actinomycetota</taxon>
        <taxon>Actinomycetes</taxon>
        <taxon>Pseudonocardiales</taxon>
        <taxon>Pseudonocardiaceae</taxon>
        <taxon>Pseudonocardia</taxon>
    </lineage>
</organism>
<evidence type="ECO:0000313" key="4">
    <source>
        <dbReference type="Proteomes" id="UP000232453"/>
    </source>
</evidence>
<sequence length="147" mass="15837">MPGNDPVVTGIAILLGIAFGPAVLVGLLVRLPRLVRRVAARHRRPAPSRPIGPPLERLVADLRRLDRLRRGPQPATRVRRLALLAAYDDVLLDVCRAVGVEDPPLRAHVEAGGTQGALDADREFARLRTEADIEATGVRIDPPGHAA</sequence>
<gene>
    <name evidence="3" type="ORF">ATL51_4206</name>
    <name evidence="2" type="ORF">HDA37_002259</name>
</gene>
<dbReference type="AlphaFoldDB" id="A0A852W5C9"/>
<comment type="caution">
    <text evidence="2">The sequence shown here is derived from an EMBL/GenBank/DDBJ whole genome shotgun (WGS) entry which is preliminary data.</text>
</comment>
<dbReference type="Proteomes" id="UP000232453">
    <property type="component" value="Unassembled WGS sequence"/>
</dbReference>
<dbReference type="Proteomes" id="UP000549695">
    <property type="component" value="Unassembled WGS sequence"/>
</dbReference>
<reference evidence="2 5" key="1">
    <citation type="submission" date="2020-07" db="EMBL/GenBank/DDBJ databases">
        <title>Sequencing the genomes of 1000 actinobacteria strains.</title>
        <authorList>
            <person name="Klenk H.-P."/>
        </authorList>
    </citation>
    <scope>NUCLEOTIDE SEQUENCE [LARGE SCALE GENOMIC DNA]</scope>
    <source>
        <strain evidence="3 4">DSM 44104</strain>
        <strain evidence="2 5">DSM 44749</strain>
    </source>
</reference>
<accession>A0A852W5C9</accession>